<dbReference type="Gene3D" id="3.40.630.40">
    <property type="entry name" value="Zn-dependent exopeptidases"/>
    <property type="match status" value="1"/>
</dbReference>
<dbReference type="PANTHER" id="PTHR30404:SF0">
    <property type="entry name" value="N-ACETYLMURAMOYL-L-ALANINE AMIDASE AMIC"/>
    <property type="match status" value="1"/>
</dbReference>
<dbReference type="SUPFAM" id="SSF53187">
    <property type="entry name" value="Zn-dependent exopeptidases"/>
    <property type="match status" value="1"/>
</dbReference>
<dbReference type="GO" id="GO:0042834">
    <property type="term" value="F:peptidoglycan binding"/>
    <property type="evidence" value="ECO:0007669"/>
    <property type="project" value="InterPro"/>
</dbReference>
<sequence length="415" mass="46471">MNIYLHITTFANATHMIKGMKVCYRSKTSLIHLSSVLSLVLTLFLGFRGELTAQHPYKITKVVLDAGHGGKDPGCHGNSTKEKEIALSIILNLGKKIEAKYPDVEVIYTRKTDVFIPLNERAAIANRNKADLFISVHCNYLGPRNHATGSETYVLGLHRAEDNLAVAKRENASILLEDNYEKTYDGFDPYSTEGHIILSMFQNAHLQQSIQLATYVESAFKRMGRLPSRGVKQAGFLVIRETTMPSILIESGFLSTDTDENFLMKESAQNEVAESILKAFGNYKKDVEDQQKELEVATKEIEKIKPNLPDTDAVVVHIEGATQKTQTQPDPNQIAYRIQIAAASKPSLDKKYTSLDDLEVIKENDYYKFLVGNFSSYEAAQPRLSELKAKGFLGAFIVIYKDGQRVRAEILQNKS</sequence>
<keyword evidence="3" id="KW-0378">Hydrolase</keyword>
<feature type="transmembrane region" description="Helical" evidence="4">
    <location>
        <begin position="30"/>
        <end position="47"/>
    </location>
</feature>
<dbReference type="FunFam" id="3.40.630.40:FF:000005">
    <property type="entry name" value="N-acetylmuramoyl-L-alanine amidase (AmiA)"/>
    <property type="match status" value="1"/>
</dbReference>
<comment type="caution">
    <text evidence="6">The sequence shown here is derived from an EMBL/GenBank/DDBJ whole genome shotgun (WGS) entry which is preliminary data.</text>
</comment>
<evidence type="ECO:0000256" key="3">
    <source>
        <dbReference type="ARBA" id="ARBA00022801"/>
    </source>
</evidence>
<keyword evidence="4" id="KW-1133">Transmembrane helix</keyword>
<dbReference type="InterPro" id="IPR002508">
    <property type="entry name" value="MurNAc-LAA_cat"/>
</dbReference>
<feature type="domain" description="MurNAc-LAA" evidence="5">
    <location>
        <begin position="122"/>
        <end position="281"/>
    </location>
</feature>
<organism evidence="6 7">
    <name type="scientific">Candidatus Opimibacter skivensis</name>
    <dbReference type="NCBI Taxonomy" id="2982028"/>
    <lineage>
        <taxon>Bacteria</taxon>
        <taxon>Pseudomonadati</taxon>
        <taxon>Bacteroidota</taxon>
        <taxon>Saprospiria</taxon>
        <taxon>Saprospirales</taxon>
        <taxon>Saprospiraceae</taxon>
        <taxon>Candidatus Opimibacter</taxon>
    </lineage>
</organism>
<comment type="catalytic activity">
    <reaction evidence="1">
        <text>Hydrolyzes the link between N-acetylmuramoyl residues and L-amino acid residues in certain cell-wall glycopeptides.</text>
        <dbReference type="EC" id="3.5.1.28"/>
    </reaction>
</comment>
<accession>A0A9D7SU35</accession>
<dbReference type="CDD" id="cd02696">
    <property type="entry name" value="MurNAc-LAA"/>
    <property type="match status" value="1"/>
</dbReference>
<keyword evidence="4" id="KW-0472">Membrane</keyword>
<dbReference type="AlphaFoldDB" id="A0A9D7SU35"/>
<dbReference type="SUPFAM" id="SSF110997">
    <property type="entry name" value="Sporulation related repeat"/>
    <property type="match status" value="1"/>
</dbReference>
<dbReference type="PANTHER" id="PTHR30404">
    <property type="entry name" value="N-ACETYLMURAMOYL-L-ALANINE AMIDASE"/>
    <property type="match status" value="1"/>
</dbReference>
<name>A0A9D7SU35_9BACT</name>
<keyword evidence="4" id="KW-0812">Transmembrane</keyword>
<dbReference type="EC" id="3.5.1.28" evidence="2"/>
<gene>
    <name evidence="6" type="ORF">IPP15_04995</name>
</gene>
<evidence type="ECO:0000256" key="4">
    <source>
        <dbReference type="SAM" id="Phobius"/>
    </source>
</evidence>
<dbReference type="Proteomes" id="UP000808337">
    <property type="component" value="Unassembled WGS sequence"/>
</dbReference>
<evidence type="ECO:0000313" key="6">
    <source>
        <dbReference type="EMBL" id="MBK9981770.1"/>
    </source>
</evidence>
<protein>
    <recommendedName>
        <fullName evidence="2">N-acetylmuramoyl-L-alanine amidase</fullName>
        <ecNumber evidence="2">3.5.1.28</ecNumber>
    </recommendedName>
</protein>
<proteinExistence type="predicted"/>
<evidence type="ECO:0000259" key="5">
    <source>
        <dbReference type="SMART" id="SM00646"/>
    </source>
</evidence>
<dbReference type="InterPro" id="IPR050695">
    <property type="entry name" value="N-acetylmuramoyl_amidase_3"/>
</dbReference>
<evidence type="ECO:0000313" key="7">
    <source>
        <dbReference type="Proteomes" id="UP000808337"/>
    </source>
</evidence>
<dbReference type="GO" id="GO:0008745">
    <property type="term" value="F:N-acetylmuramoyl-L-alanine amidase activity"/>
    <property type="evidence" value="ECO:0007669"/>
    <property type="project" value="UniProtKB-EC"/>
</dbReference>
<dbReference type="Pfam" id="PF01520">
    <property type="entry name" value="Amidase_3"/>
    <property type="match status" value="1"/>
</dbReference>
<dbReference type="Pfam" id="PF05036">
    <property type="entry name" value="SPOR"/>
    <property type="match status" value="1"/>
</dbReference>
<dbReference type="EMBL" id="JADKGY010000001">
    <property type="protein sequence ID" value="MBK9981770.1"/>
    <property type="molecule type" value="Genomic_DNA"/>
</dbReference>
<evidence type="ECO:0000256" key="1">
    <source>
        <dbReference type="ARBA" id="ARBA00001561"/>
    </source>
</evidence>
<evidence type="ECO:0000256" key="2">
    <source>
        <dbReference type="ARBA" id="ARBA00011901"/>
    </source>
</evidence>
<dbReference type="SMART" id="SM00646">
    <property type="entry name" value="Ami_3"/>
    <property type="match status" value="1"/>
</dbReference>
<dbReference type="InterPro" id="IPR036680">
    <property type="entry name" value="SPOR-like_sf"/>
</dbReference>
<dbReference type="GO" id="GO:0009253">
    <property type="term" value="P:peptidoglycan catabolic process"/>
    <property type="evidence" value="ECO:0007669"/>
    <property type="project" value="InterPro"/>
</dbReference>
<dbReference type="GO" id="GO:0030288">
    <property type="term" value="C:outer membrane-bounded periplasmic space"/>
    <property type="evidence" value="ECO:0007669"/>
    <property type="project" value="TreeGrafter"/>
</dbReference>
<dbReference type="InterPro" id="IPR007730">
    <property type="entry name" value="SPOR-like_dom"/>
</dbReference>
<reference evidence="6 7" key="1">
    <citation type="submission" date="2020-10" db="EMBL/GenBank/DDBJ databases">
        <title>Connecting structure to function with the recovery of over 1000 high-quality activated sludge metagenome-assembled genomes encoding full-length rRNA genes using long-read sequencing.</title>
        <authorList>
            <person name="Singleton C.M."/>
            <person name="Petriglieri F."/>
            <person name="Kristensen J.M."/>
            <person name="Kirkegaard R.H."/>
            <person name="Michaelsen T.Y."/>
            <person name="Andersen M.H."/>
            <person name="Karst S.M."/>
            <person name="Dueholm M.S."/>
            <person name="Nielsen P.H."/>
            <person name="Albertsen M."/>
        </authorList>
    </citation>
    <scope>NUCLEOTIDE SEQUENCE [LARGE SCALE GENOMIC DNA]</scope>
    <source>
        <strain evidence="6">Ribe_18-Q3-R11-54_MAXAC.273</strain>
    </source>
</reference>